<dbReference type="PANTHER" id="PTHR36926">
    <property type="entry name" value="COLICIN V PRODUCTION PROTEIN"/>
    <property type="match status" value="1"/>
</dbReference>
<dbReference type="PANTHER" id="PTHR36926:SF1">
    <property type="entry name" value="COLICIN V PRODUCTION PROTEIN"/>
    <property type="match status" value="1"/>
</dbReference>
<dbReference type="AlphaFoldDB" id="A0A931HCW7"/>
<proteinExistence type="predicted"/>
<organism evidence="6 7">
    <name type="scientific">Novosphingobium aureum</name>
    <dbReference type="NCBI Taxonomy" id="2792964"/>
    <lineage>
        <taxon>Bacteria</taxon>
        <taxon>Pseudomonadati</taxon>
        <taxon>Pseudomonadota</taxon>
        <taxon>Alphaproteobacteria</taxon>
        <taxon>Sphingomonadales</taxon>
        <taxon>Sphingomonadaceae</taxon>
        <taxon>Novosphingobium</taxon>
    </lineage>
</organism>
<keyword evidence="4 5" id="KW-0472">Membrane</keyword>
<evidence type="ECO:0000256" key="1">
    <source>
        <dbReference type="ARBA" id="ARBA00004141"/>
    </source>
</evidence>
<dbReference type="GO" id="GO:0009403">
    <property type="term" value="P:toxin biosynthetic process"/>
    <property type="evidence" value="ECO:0007669"/>
    <property type="project" value="InterPro"/>
</dbReference>
<protein>
    <submittedName>
        <fullName evidence="6">CvpA family protein</fullName>
    </submittedName>
</protein>
<comment type="caution">
    <text evidence="6">The sequence shown here is derived from an EMBL/GenBank/DDBJ whole genome shotgun (WGS) entry which is preliminary data.</text>
</comment>
<dbReference type="InterPro" id="IPR052719">
    <property type="entry name" value="CvpA-like"/>
</dbReference>
<evidence type="ECO:0000313" key="6">
    <source>
        <dbReference type="EMBL" id="MBH0113163.1"/>
    </source>
</evidence>
<keyword evidence="7" id="KW-1185">Reference proteome</keyword>
<evidence type="ECO:0000256" key="4">
    <source>
        <dbReference type="ARBA" id="ARBA00023136"/>
    </source>
</evidence>
<feature type="transmembrane region" description="Helical" evidence="5">
    <location>
        <begin position="62"/>
        <end position="82"/>
    </location>
</feature>
<accession>A0A931HCW7</accession>
<sequence length="176" mass="18810">MTAFDFVVLIFVGLGAATGFMRGFVQEVLALSAWIFAVFAIRMLHTPLTMVLAEYVGGETGAGVLAFVLLLLVPYMAVRLIAKWAGGKSRKSVLGPVDRVLGMGFGAVKAIVIIVLGFSVLVLGYDTIWGVAGRPDWLTQSRSYSFVNASSDAMVKMIAQRRAEIMADDEAVSGAD</sequence>
<feature type="transmembrane region" description="Helical" evidence="5">
    <location>
        <begin position="32"/>
        <end position="56"/>
    </location>
</feature>
<feature type="transmembrane region" description="Helical" evidence="5">
    <location>
        <begin position="6"/>
        <end position="25"/>
    </location>
</feature>
<reference evidence="6" key="1">
    <citation type="submission" date="2020-11" db="EMBL/GenBank/DDBJ databases">
        <title>Novosphingobium aureum sp. nov., a marine bacterium isolated from sediment of a salt flat.</title>
        <authorList>
            <person name="Yoo Y."/>
            <person name="Kim J.-J."/>
        </authorList>
    </citation>
    <scope>NUCLEOTIDE SEQUENCE</scope>
    <source>
        <strain evidence="6">YJ-S2-02</strain>
    </source>
</reference>
<evidence type="ECO:0000256" key="5">
    <source>
        <dbReference type="SAM" id="Phobius"/>
    </source>
</evidence>
<evidence type="ECO:0000256" key="3">
    <source>
        <dbReference type="ARBA" id="ARBA00022989"/>
    </source>
</evidence>
<dbReference type="InterPro" id="IPR003825">
    <property type="entry name" value="Colicin-V_CvpA"/>
</dbReference>
<gene>
    <name evidence="6" type="ORF">I5E68_09415</name>
</gene>
<dbReference type="RefSeq" id="WP_197163194.1">
    <property type="nucleotide sequence ID" value="NZ_JADZGI010000001.1"/>
</dbReference>
<keyword evidence="3 5" id="KW-1133">Transmembrane helix</keyword>
<dbReference type="EMBL" id="JADZGI010000001">
    <property type="protein sequence ID" value="MBH0113163.1"/>
    <property type="molecule type" value="Genomic_DNA"/>
</dbReference>
<dbReference type="Proteomes" id="UP000617634">
    <property type="component" value="Unassembled WGS sequence"/>
</dbReference>
<dbReference type="Pfam" id="PF02674">
    <property type="entry name" value="Colicin_V"/>
    <property type="match status" value="1"/>
</dbReference>
<keyword evidence="2 5" id="KW-0812">Transmembrane</keyword>
<name>A0A931HCW7_9SPHN</name>
<evidence type="ECO:0000256" key="2">
    <source>
        <dbReference type="ARBA" id="ARBA00022692"/>
    </source>
</evidence>
<evidence type="ECO:0000313" key="7">
    <source>
        <dbReference type="Proteomes" id="UP000617634"/>
    </source>
</evidence>
<comment type="subcellular location">
    <subcellularLocation>
        <location evidence="1">Membrane</location>
        <topology evidence="1">Multi-pass membrane protein</topology>
    </subcellularLocation>
</comment>
<dbReference type="GO" id="GO:0016020">
    <property type="term" value="C:membrane"/>
    <property type="evidence" value="ECO:0007669"/>
    <property type="project" value="UniProtKB-SubCell"/>
</dbReference>
<feature type="transmembrane region" description="Helical" evidence="5">
    <location>
        <begin position="103"/>
        <end position="125"/>
    </location>
</feature>